<evidence type="ECO:0000313" key="2">
    <source>
        <dbReference type="Ensembl" id="ENSSORP00005012964.1"/>
    </source>
</evidence>
<sequence>MIIIAISPKYKADIEGSVVDSHGLHTKYIHSMMQTEFIQQGSLNFRFIPVLFPNASQIHVPTWLQNTRVYRWPQNTEDLLLRLLREERYVAPPVPMELTLIIKPVALCTSTTM</sequence>
<dbReference type="Ensembl" id="ENSSORT00005013367.1">
    <property type="protein sequence ID" value="ENSSORP00005012964.1"/>
    <property type="gene ID" value="ENSSORG00005006764.1"/>
</dbReference>
<feature type="domain" description="SEFIR" evidence="1">
    <location>
        <begin position="1"/>
        <end position="81"/>
    </location>
</feature>
<dbReference type="GO" id="GO:0006959">
    <property type="term" value="P:humoral immune response"/>
    <property type="evidence" value="ECO:0007669"/>
    <property type="project" value="TreeGrafter"/>
</dbReference>
<dbReference type="AlphaFoldDB" id="A0A672Z7X6"/>
<accession>A0A672Z7X6</accession>
<dbReference type="PANTHER" id="PTHR34257">
    <property type="entry name" value="ADAPTER PROTEIN CIKS"/>
    <property type="match status" value="1"/>
</dbReference>
<evidence type="ECO:0000259" key="1">
    <source>
        <dbReference type="PROSITE" id="PS51534"/>
    </source>
</evidence>
<dbReference type="InterPro" id="IPR053047">
    <property type="entry name" value="E3_ubiq_ligase_TRAF3IP2"/>
</dbReference>
<dbReference type="Pfam" id="PF08357">
    <property type="entry name" value="SEFIR"/>
    <property type="match status" value="1"/>
</dbReference>
<reference evidence="2" key="1">
    <citation type="submission" date="2019-06" db="EMBL/GenBank/DDBJ databases">
        <authorList>
            <consortium name="Wellcome Sanger Institute Data Sharing"/>
        </authorList>
    </citation>
    <scope>NUCLEOTIDE SEQUENCE [LARGE SCALE GENOMIC DNA]</scope>
</reference>
<evidence type="ECO:0000313" key="3">
    <source>
        <dbReference type="Proteomes" id="UP000472271"/>
    </source>
</evidence>
<dbReference type="GO" id="GO:0043123">
    <property type="term" value="P:positive regulation of canonical NF-kappaB signal transduction"/>
    <property type="evidence" value="ECO:0007669"/>
    <property type="project" value="TreeGrafter"/>
</dbReference>
<name>A0A672Z7X6_9TELE</name>
<organism evidence="2 3">
    <name type="scientific">Sphaeramia orbicularis</name>
    <name type="common">orbiculate cardinalfish</name>
    <dbReference type="NCBI Taxonomy" id="375764"/>
    <lineage>
        <taxon>Eukaryota</taxon>
        <taxon>Metazoa</taxon>
        <taxon>Chordata</taxon>
        <taxon>Craniata</taxon>
        <taxon>Vertebrata</taxon>
        <taxon>Euteleostomi</taxon>
        <taxon>Actinopterygii</taxon>
        <taxon>Neopterygii</taxon>
        <taxon>Teleostei</taxon>
        <taxon>Neoteleostei</taxon>
        <taxon>Acanthomorphata</taxon>
        <taxon>Gobiaria</taxon>
        <taxon>Kurtiformes</taxon>
        <taxon>Apogonoidei</taxon>
        <taxon>Apogonidae</taxon>
        <taxon>Apogoninae</taxon>
        <taxon>Sphaeramia</taxon>
    </lineage>
</organism>
<dbReference type="InParanoid" id="A0A672Z7X6"/>
<reference evidence="2" key="3">
    <citation type="submission" date="2025-09" db="UniProtKB">
        <authorList>
            <consortium name="Ensembl"/>
        </authorList>
    </citation>
    <scope>IDENTIFICATION</scope>
</reference>
<dbReference type="Proteomes" id="UP000472271">
    <property type="component" value="Chromosome 22"/>
</dbReference>
<protein>
    <recommendedName>
        <fullName evidence="1">SEFIR domain-containing protein</fullName>
    </recommendedName>
</protein>
<keyword evidence="3" id="KW-1185">Reference proteome</keyword>
<dbReference type="PANTHER" id="PTHR34257:SF4">
    <property type="entry name" value="ADAPTER PROTEIN CIKS"/>
    <property type="match status" value="1"/>
</dbReference>
<dbReference type="InterPro" id="IPR013568">
    <property type="entry name" value="SEFIR_dom"/>
</dbReference>
<proteinExistence type="predicted"/>
<dbReference type="PROSITE" id="PS51534">
    <property type="entry name" value="SEFIR"/>
    <property type="match status" value="1"/>
</dbReference>
<reference evidence="2" key="2">
    <citation type="submission" date="2025-08" db="UniProtKB">
        <authorList>
            <consortium name="Ensembl"/>
        </authorList>
    </citation>
    <scope>IDENTIFICATION</scope>
</reference>